<sequence length="354" mass="40583">MVFRFSATITFLIYCALSAKILQITDIHLDVDYSVRGDSKEMCHEKSMKITANLGRFGDYMCDSPDVCNFRIIFDLNEKNLLEHLMANASKIIANPDLLLLSGDFVPHIEEYDFNYVRNALEIITNYTMKYYPNTTIIPLLGNHDAVPPNALPDHDGTIYEIAYSLWKQWIGEENAMCRYLICVQETFLKGGYYKYEWNDKAIIAVLNTNLYYRFNPAIKNFKNKTDPAGQFAFLNHILMSAEKAKKKVHIVAHIAPGVFEKSPYISWMEPEYNQHLIDITIKFANTIGWMLFGHHHSDTFHIVTDFEGKPVQIYLMAPSVTPWFSSLPGAGSINPSFRVYIMDDGTQQLIDAV</sequence>
<dbReference type="InterPro" id="IPR004843">
    <property type="entry name" value="Calcineurin-like_PHP"/>
</dbReference>
<accession>A0A0N5CR20</accession>
<feature type="signal peptide" evidence="4">
    <location>
        <begin position="1"/>
        <end position="18"/>
    </location>
</feature>
<dbReference type="SUPFAM" id="SSF56300">
    <property type="entry name" value="Metallo-dependent phosphatases"/>
    <property type="match status" value="1"/>
</dbReference>
<dbReference type="STRING" id="103827.A0A0N5CR20"/>
<evidence type="ECO:0000313" key="8">
    <source>
        <dbReference type="WBParaSite" id="TCLT_0000267001-mRNA-1"/>
    </source>
</evidence>
<feature type="domain" description="Calcineurin-like phosphoesterase" evidence="5">
    <location>
        <begin position="20"/>
        <end position="298"/>
    </location>
</feature>
<comment type="similarity">
    <text evidence="1">Belongs to the acid sphingomyelinase family.</text>
</comment>
<evidence type="ECO:0000256" key="3">
    <source>
        <dbReference type="ARBA" id="ARBA00023180"/>
    </source>
</evidence>
<dbReference type="WBParaSite" id="TCLT_0000267001-mRNA-1">
    <property type="protein sequence ID" value="TCLT_0000267001-mRNA-1"/>
    <property type="gene ID" value="TCLT_0000267001"/>
</dbReference>
<dbReference type="Gene3D" id="3.60.21.10">
    <property type="match status" value="1"/>
</dbReference>
<evidence type="ECO:0000313" key="7">
    <source>
        <dbReference type="Proteomes" id="UP000276776"/>
    </source>
</evidence>
<dbReference type="CDD" id="cd00842">
    <property type="entry name" value="MPP_ASMase"/>
    <property type="match status" value="1"/>
</dbReference>
<evidence type="ECO:0000313" key="6">
    <source>
        <dbReference type="EMBL" id="VDM98756.1"/>
    </source>
</evidence>
<dbReference type="AlphaFoldDB" id="A0A0N5CR20"/>
<dbReference type="OrthoDB" id="348678at2759"/>
<keyword evidence="3" id="KW-0325">Glycoprotein</keyword>
<dbReference type="EMBL" id="UYYF01000619">
    <property type="protein sequence ID" value="VDM98756.1"/>
    <property type="molecule type" value="Genomic_DNA"/>
</dbReference>
<keyword evidence="4" id="KW-0732">Signal</keyword>
<proteinExistence type="inferred from homology"/>
<name>A0A0N5CR20_THECL</name>
<dbReference type="InterPro" id="IPR029052">
    <property type="entry name" value="Metallo-depent_PP-like"/>
</dbReference>
<organism evidence="8">
    <name type="scientific">Thelazia callipaeda</name>
    <name type="common">Oriental eyeworm</name>
    <name type="synonym">Parasitic nematode</name>
    <dbReference type="NCBI Taxonomy" id="103827"/>
    <lineage>
        <taxon>Eukaryota</taxon>
        <taxon>Metazoa</taxon>
        <taxon>Ecdysozoa</taxon>
        <taxon>Nematoda</taxon>
        <taxon>Chromadorea</taxon>
        <taxon>Rhabditida</taxon>
        <taxon>Spirurina</taxon>
        <taxon>Spiruromorpha</taxon>
        <taxon>Thelazioidea</taxon>
        <taxon>Thelaziidae</taxon>
        <taxon>Thelazia</taxon>
    </lineage>
</organism>
<gene>
    <name evidence="6" type="ORF">TCLT_LOCUS2671</name>
</gene>
<keyword evidence="2" id="KW-0378">Hydrolase</keyword>
<evidence type="ECO:0000256" key="4">
    <source>
        <dbReference type="SAM" id="SignalP"/>
    </source>
</evidence>
<dbReference type="Pfam" id="PF00149">
    <property type="entry name" value="Metallophos"/>
    <property type="match status" value="1"/>
</dbReference>
<dbReference type="Proteomes" id="UP000276776">
    <property type="component" value="Unassembled WGS sequence"/>
</dbReference>
<evidence type="ECO:0000256" key="1">
    <source>
        <dbReference type="ARBA" id="ARBA00008234"/>
    </source>
</evidence>
<protein>
    <submittedName>
        <fullName evidence="8">Metallophos domain-containing protein</fullName>
    </submittedName>
</protein>
<dbReference type="OMA" id="TAWHCRS"/>
<reference evidence="8" key="1">
    <citation type="submission" date="2017-02" db="UniProtKB">
        <authorList>
            <consortium name="WormBaseParasite"/>
        </authorList>
    </citation>
    <scope>IDENTIFICATION</scope>
</reference>
<dbReference type="PANTHER" id="PTHR10340:SF57">
    <property type="entry name" value="METALLOPHOS DOMAIN-CONTAINING PROTEIN"/>
    <property type="match status" value="1"/>
</dbReference>
<dbReference type="GO" id="GO:0008081">
    <property type="term" value="F:phosphoric diester hydrolase activity"/>
    <property type="evidence" value="ECO:0007669"/>
    <property type="project" value="TreeGrafter"/>
</dbReference>
<dbReference type="GO" id="GO:0005615">
    <property type="term" value="C:extracellular space"/>
    <property type="evidence" value="ECO:0007669"/>
    <property type="project" value="TreeGrafter"/>
</dbReference>
<dbReference type="PANTHER" id="PTHR10340">
    <property type="entry name" value="SPHINGOMYELIN PHOSPHODIESTERASE"/>
    <property type="match status" value="1"/>
</dbReference>
<reference evidence="6 7" key="2">
    <citation type="submission" date="2018-11" db="EMBL/GenBank/DDBJ databases">
        <authorList>
            <consortium name="Pathogen Informatics"/>
        </authorList>
    </citation>
    <scope>NUCLEOTIDE SEQUENCE [LARGE SCALE GENOMIC DNA]</scope>
</reference>
<evidence type="ECO:0000256" key="2">
    <source>
        <dbReference type="ARBA" id="ARBA00022801"/>
    </source>
</evidence>
<evidence type="ECO:0000259" key="5">
    <source>
        <dbReference type="Pfam" id="PF00149"/>
    </source>
</evidence>
<dbReference type="InterPro" id="IPR041805">
    <property type="entry name" value="ASMase/PPN1_MPP"/>
</dbReference>
<keyword evidence="7" id="KW-1185">Reference proteome</keyword>
<feature type="chain" id="PRO_5043126288" evidence="4">
    <location>
        <begin position="19"/>
        <end position="354"/>
    </location>
</feature>